<dbReference type="Proteomes" id="UP000292003">
    <property type="component" value="Unassembled WGS sequence"/>
</dbReference>
<dbReference type="AlphaFoldDB" id="A0A4Q7JCE1"/>
<dbReference type="InterPro" id="IPR025455">
    <property type="entry name" value="DUF4276"/>
</dbReference>
<dbReference type="Pfam" id="PF14103">
    <property type="entry name" value="DUF4276"/>
    <property type="match status" value="1"/>
</dbReference>
<dbReference type="EMBL" id="SFCC01000002">
    <property type="protein sequence ID" value="RZQ64947.1"/>
    <property type="molecule type" value="Genomic_DNA"/>
</dbReference>
<evidence type="ECO:0000313" key="1">
    <source>
        <dbReference type="EMBL" id="RZQ64947.1"/>
    </source>
</evidence>
<reference evidence="1 2" key="1">
    <citation type="submission" date="2019-02" db="EMBL/GenBank/DDBJ databases">
        <title>Draft genome sequence of Amycolatopsis sp. 8-3EHSu isolated from roots of Suaeda maritima.</title>
        <authorList>
            <person name="Duangmal K."/>
            <person name="Chantavorakit T."/>
        </authorList>
    </citation>
    <scope>NUCLEOTIDE SEQUENCE [LARGE SCALE GENOMIC DNA]</scope>
    <source>
        <strain evidence="1 2">8-3EHSu</strain>
    </source>
</reference>
<accession>A0A4Q7JCE1</accession>
<proteinExistence type="predicted"/>
<dbReference type="RefSeq" id="WP_130473734.1">
    <property type="nucleotide sequence ID" value="NZ_SFCC01000002.1"/>
</dbReference>
<protein>
    <submittedName>
        <fullName evidence="1">DUF4276 family protein</fullName>
    </submittedName>
</protein>
<gene>
    <name evidence="1" type="ORF">EWH70_03265</name>
</gene>
<evidence type="ECO:0000313" key="2">
    <source>
        <dbReference type="Proteomes" id="UP000292003"/>
    </source>
</evidence>
<organism evidence="1 2">
    <name type="scientific">Amycolatopsis suaedae</name>
    <dbReference type="NCBI Taxonomy" id="2510978"/>
    <lineage>
        <taxon>Bacteria</taxon>
        <taxon>Bacillati</taxon>
        <taxon>Actinomycetota</taxon>
        <taxon>Actinomycetes</taxon>
        <taxon>Pseudonocardiales</taxon>
        <taxon>Pseudonocardiaceae</taxon>
        <taxon>Amycolatopsis</taxon>
    </lineage>
</organism>
<comment type="caution">
    <text evidence="1">The sequence shown here is derived from an EMBL/GenBank/DDBJ whole genome shotgun (WGS) entry which is preliminary data.</text>
</comment>
<keyword evidence="2" id="KW-1185">Reference proteome</keyword>
<name>A0A4Q7JCE1_9PSEU</name>
<dbReference type="OrthoDB" id="9801478at2"/>
<sequence>MADWRGRLHVLVEGQTEEIVVRQVLAPHLQEHGWSVTHSLVTTKRPVTGPPQRGGVTSWAKVERDVRLLLRDTGLTALTTLIDYYGFPEDGPGMATRPSGTAVDRVEHVERALADVIDDQRFLPHLVLHELETWVFAAAGQLGELRDDTALTERLRADVKEAGGPELVNDDPRTAPSKRLAAYCETYLKTLDGPMAIELLGLPALRADCPHFDDWLTRLEA</sequence>